<keyword evidence="2" id="KW-1185">Reference proteome</keyword>
<reference evidence="1" key="1">
    <citation type="submission" date="2023-10" db="EMBL/GenBank/DDBJ databases">
        <title>Genome assembly of Pristionchus species.</title>
        <authorList>
            <person name="Yoshida K."/>
            <person name="Sommer R.J."/>
        </authorList>
    </citation>
    <scope>NUCLEOTIDE SEQUENCE</scope>
    <source>
        <strain evidence="1">RS5133</strain>
    </source>
</reference>
<feature type="non-terminal residue" evidence="1">
    <location>
        <position position="1"/>
    </location>
</feature>
<dbReference type="Proteomes" id="UP001432322">
    <property type="component" value="Unassembled WGS sequence"/>
</dbReference>
<proteinExistence type="predicted"/>
<organism evidence="1 2">
    <name type="scientific">Pristionchus fissidentatus</name>
    <dbReference type="NCBI Taxonomy" id="1538716"/>
    <lineage>
        <taxon>Eukaryota</taxon>
        <taxon>Metazoa</taxon>
        <taxon>Ecdysozoa</taxon>
        <taxon>Nematoda</taxon>
        <taxon>Chromadorea</taxon>
        <taxon>Rhabditida</taxon>
        <taxon>Rhabditina</taxon>
        <taxon>Diplogasteromorpha</taxon>
        <taxon>Diplogasteroidea</taxon>
        <taxon>Neodiplogasteridae</taxon>
        <taxon>Pristionchus</taxon>
    </lineage>
</organism>
<accession>A0AAV5VFM9</accession>
<gene>
    <name evidence="1" type="ORF">PFISCL1PPCAC_8834</name>
</gene>
<evidence type="ECO:0000313" key="2">
    <source>
        <dbReference type="Proteomes" id="UP001432322"/>
    </source>
</evidence>
<comment type="caution">
    <text evidence="1">The sequence shown here is derived from an EMBL/GenBank/DDBJ whole genome shotgun (WGS) entry which is preliminary data.</text>
</comment>
<dbReference type="AlphaFoldDB" id="A0AAV5VFM9"/>
<protein>
    <submittedName>
        <fullName evidence="1">Uncharacterized protein</fullName>
    </submittedName>
</protein>
<evidence type="ECO:0000313" key="1">
    <source>
        <dbReference type="EMBL" id="GMT17537.1"/>
    </source>
</evidence>
<sequence>LFRSFGSCPNPSCDHQSIRHPSVVEPIPFQLLPQVPMRRPPAWVYRLAPLLLSWAHYPPSPDRLEVALMA</sequence>
<name>A0AAV5VFM9_9BILA</name>
<dbReference type="EMBL" id="BTSY01000003">
    <property type="protein sequence ID" value="GMT17537.1"/>
    <property type="molecule type" value="Genomic_DNA"/>
</dbReference>
<feature type="non-terminal residue" evidence="1">
    <location>
        <position position="70"/>
    </location>
</feature>